<reference evidence="9 12" key="1">
    <citation type="journal article" date="2015" name="Parasit. Vectors">
        <title>Draft genome of the scabies mite.</title>
        <authorList>
            <person name="Rider S.D.Jr."/>
            <person name="Morgan M.S."/>
            <person name="Arlian L.G."/>
        </authorList>
    </citation>
    <scope>NUCLEOTIDE SEQUENCE [LARGE SCALE GENOMIC DNA]</scope>
    <source>
        <strain evidence="9">Arlian Lab</strain>
    </source>
</reference>
<keyword evidence="6" id="KW-1015">Disulfide bond</keyword>
<evidence type="ECO:0000256" key="7">
    <source>
        <dbReference type="RuleBase" id="RU361218"/>
    </source>
</evidence>
<dbReference type="Proteomes" id="UP000616769">
    <property type="component" value="Unassembled WGS sequence"/>
</dbReference>
<dbReference type="CDD" id="cd03127">
    <property type="entry name" value="tetraspanin_LEL"/>
    <property type="match status" value="1"/>
</dbReference>
<dbReference type="InterPro" id="IPR018499">
    <property type="entry name" value="Tetraspanin/Peripherin"/>
</dbReference>
<evidence type="ECO:0000313" key="12">
    <source>
        <dbReference type="Proteomes" id="UP000616769"/>
    </source>
</evidence>
<evidence type="ECO:0000256" key="4">
    <source>
        <dbReference type="ARBA" id="ARBA00022989"/>
    </source>
</evidence>
<feature type="disulfide bond" evidence="6">
    <location>
        <begin position="144"/>
        <end position="190"/>
    </location>
</feature>
<dbReference type="PRINTS" id="PR00259">
    <property type="entry name" value="TMFOUR"/>
</dbReference>
<proteinExistence type="inferred from homology"/>
<dbReference type="PANTHER" id="PTHR19282">
    <property type="entry name" value="TETRASPANIN"/>
    <property type="match status" value="1"/>
</dbReference>
<dbReference type="PIRSF" id="PIRSF002419">
    <property type="entry name" value="Tetraspanin"/>
    <property type="match status" value="1"/>
</dbReference>
<evidence type="ECO:0000313" key="9">
    <source>
        <dbReference type="EMBL" id="KPM04484.1"/>
    </source>
</evidence>
<feature type="transmembrane region" description="Helical" evidence="7">
    <location>
        <begin position="85"/>
        <end position="104"/>
    </location>
</feature>
<dbReference type="EnsemblMetazoa" id="SSS_4990s_mrna">
    <property type="protein sequence ID" value="KAF7491757.1"/>
    <property type="gene ID" value="SSS_4990"/>
</dbReference>
<feature type="transmembrane region" description="Helical" evidence="7">
    <location>
        <begin position="50"/>
        <end position="73"/>
    </location>
</feature>
<evidence type="ECO:0000313" key="10">
    <source>
        <dbReference type="EnsemblMetazoa" id="KAF7491757.1"/>
    </source>
</evidence>
<evidence type="ECO:0000256" key="3">
    <source>
        <dbReference type="ARBA" id="ARBA00022692"/>
    </source>
</evidence>
<dbReference type="Proteomes" id="UP000070412">
    <property type="component" value="Unassembled WGS sequence"/>
</dbReference>
<sequence length="236" mass="26491">MSFNACLRYIFCAFTFIFVILGVLLFYTGLSTFMSLNKYSLVVHNAPGGGTIILLVLGFVIFLISFLGCCGALTNNNCMLRTFSFILTLLLIIEIITAVFVISFKHKIRDSVETGIHEVIRKYNATENSTINDIVDRIQTNFNCCGADSPKDWRENAFYKNNDLLPKSCCKDLPDSQQCGMATQHFTDGCVEIISDELRYSITYLGWVLIAVIVLQIIGLAFSCTISARRAKYNYV</sequence>
<comment type="similarity">
    <text evidence="2 7">Belongs to the tetraspanin (TM4SF) family.</text>
</comment>
<dbReference type="InterPro" id="IPR000301">
    <property type="entry name" value="Tetraspanin_animals"/>
</dbReference>
<reference evidence="8" key="3">
    <citation type="submission" date="2020-01" db="EMBL/GenBank/DDBJ databases">
        <authorList>
            <person name="Korhonen P.K.K."/>
            <person name="Guangxu M.G."/>
            <person name="Wang T.W."/>
            <person name="Stroehlein A.J.S."/>
            <person name="Young N.D."/>
            <person name="Ang C.-S.A."/>
            <person name="Fernando D.W.F."/>
            <person name="Lu H.L."/>
            <person name="Taylor S.T."/>
            <person name="Ehtesham M.E.M."/>
            <person name="Najaraj S.H.N."/>
            <person name="Harsha G.H.G."/>
            <person name="Madugundu A.M."/>
            <person name="Renuse S.R."/>
            <person name="Holt D.H."/>
            <person name="Pandey A.P."/>
            <person name="Papenfuss A.P."/>
            <person name="Gasser R.B.G."/>
            <person name="Fischer K.F."/>
        </authorList>
    </citation>
    <scope>NUCLEOTIDE SEQUENCE</scope>
    <source>
        <strain evidence="8">SSS_KF_BRIS2020</strain>
    </source>
</reference>
<dbReference type="GO" id="GO:0005886">
    <property type="term" value="C:plasma membrane"/>
    <property type="evidence" value="ECO:0007669"/>
    <property type="project" value="TreeGrafter"/>
</dbReference>
<accession>A0A132A0L9</accession>
<evidence type="ECO:0000256" key="2">
    <source>
        <dbReference type="ARBA" id="ARBA00006840"/>
    </source>
</evidence>
<dbReference type="PANTHER" id="PTHR19282:SF515">
    <property type="entry name" value="TETRASPANIN"/>
    <property type="match status" value="1"/>
</dbReference>
<evidence type="ECO:0000256" key="5">
    <source>
        <dbReference type="ARBA" id="ARBA00023136"/>
    </source>
</evidence>
<evidence type="ECO:0000256" key="6">
    <source>
        <dbReference type="PIRSR" id="PIRSR002419-1"/>
    </source>
</evidence>
<dbReference type="Gene3D" id="1.10.1450.10">
    <property type="entry name" value="Tetraspanin"/>
    <property type="match status" value="1"/>
</dbReference>
<keyword evidence="3 7" id="KW-0812">Transmembrane</keyword>
<dbReference type="OMA" id="IWAYTIR"/>
<dbReference type="OrthoDB" id="6496642at2759"/>
<feature type="transmembrane region" description="Helical" evidence="7">
    <location>
        <begin position="204"/>
        <end position="228"/>
    </location>
</feature>
<dbReference type="SUPFAM" id="SSF48652">
    <property type="entry name" value="Tetraspanin"/>
    <property type="match status" value="1"/>
</dbReference>
<gene>
    <name evidence="9" type="ORF">QR98_0029330</name>
    <name evidence="8" type="ORF">SSS_4990</name>
</gene>
<evidence type="ECO:0000256" key="1">
    <source>
        <dbReference type="ARBA" id="ARBA00004141"/>
    </source>
</evidence>
<keyword evidence="11" id="KW-1185">Reference proteome</keyword>
<keyword evidence="4 7" id="KW-1133">Transmembrane helix</keyword>
<keyword evidence="5 7" id="KW-0472">Membrane</keyword>
<protein>
    <recommendedName>
        <fullName evidence="7">Tetraspanin</fullName>
    </recommendedName>
</protein>
<name>A0A132A0L9_SARSC</name>
<evidence type="ECO:0000313" key="11">
    <source>
        <dbReference type="Proteomes" id="UP000070412"/>
    </source>
</evidence>
<feature type="transmembrane region" description="Helical" evidence="7">
    <location>
        <begin position="7"/>
        <end position="30"/>
    </location>
</feature>
<dbReference type="AlphaFoldDB" id="A0A132A0L9"/>
<dbReference type="EMBL" id="JXLN01008997">
    <property type="protein sequence ID" value="KPM04484.1"/>
    <property type="molecule type" value="Genomic_DNA"/>
</dbReference>
<dbReference type="EMBL" id="WVUK01000058">
    <property type="protein sequence ID" value="KAF7491757.1"/>
    <property type="molecule type" value="Genomic_DNA"/>
</dbReference>
<reference evidence="11" key="2">
    <citation type="journal article" date="2020" name="PLoS Negl. Trop. Dis.">
        <title>High-quality nuclear genome for Sarcoptes scabiei-A critical resource for a neglected parasite.</title>
        <authorList>
            <person name="Korhonen P.K."/>
            <person name="Gasser R.B."/>
            <person name="Ma G."/>
            <person name="Wang T."/>
            <person name="Stroehlein A.J."/>
            <person name="Young N.D."/>
            <person name="Ang C.S."/>
            <person name="Fernando D.D."/>
            <person name="Lu H.C."/>
            <person name="Taylor S."/>
            <person name="Reynolds S.L."/>
            <person name="Mofiz E."/>
            <person name="Najaraj S.H."/>
            <person name="Gowda H."/>
            <person name="Madugundu A."/>
            <person name="Renuse S."/>
            <person name="Holt D."/>
            <person name="Pandey A."/>
            <person name="Papenfuss A.T."/>
            <person name="Fischer K."/>
        </authorList>
    </citation>
    <scope>NUCLEOTIDE SEQUENCE [LARGE SCALE GENOMIC DNA]</scope>
</reference>
<evidence type="ECO:0000313" key="8">
    <source>
        <dbReference type="EMBL" id="KAF7491757.1"/>
    </source>
</evidence>
<dbReference type="VEuPathDB" id="VectorBase:SSCA001974"/>
<organism evidence="9 12">
    <name type="scientific">Sarcoptes scabiei</name>
    <name type="common">Itch mite</name>
    <name type="synonym">Acarus scabiei</name>
    <dbReference type="NCBI Taxonomy" id="52283"/>
    <lineage>
        <taxon>Eukaryota</taxon>
        <taxon>Metazoa</taxon>
        <taxon>Ecdysozoa</taxon>
        <taxon>Arthropoda</taxon>
        <taxon>Chelicerata</taxon>
        <taxon>Arachnida</taxon>
        <taxon>Acari</taxon>
        <taxon>Acariformes</taxon>
        <taxon>Sarcoptiformes</taxon>
        <taxon>Astigmata</taxon>
        <taxon>Psoroptidia</taxon>
        <taxon>Sarcoptoidea</taxon>
        <taxon>Sarcoptidae</taxon>
        <taxon>Sarcoptinae</taxon>
        <taxon>Sarcoptes</taxon>
    </lineage>
</organism>
<comment type="subcellular location">
    <subcellularLocation>
        <location evidence="1 7">Membrane</location>
        <topology evidence="1 7">Multi-pass membrane protein</topology>
    </subcellularLocation>
</comment>
<dbReference type="InterPro" id="IPR008952">
    <property type="entry name" value="Tetraspanin_EC2_sf"/>
</dbReference>
<dbReference type="Pfam" id="PF00335">
    <property type="entry name" value="Tetraspanin"/>
    <property type="match status" value="1"/>
</dbReference>
<reference evidence="10" key="4">
    <citation type="submission" date="2022-06" db="UniProtKB">
        <authorList>
            <consortium name="EnsemblMetazoa"/>
        </authorList>
    </citation>
    <scope>IDENTIFICATION</scope>
</reference>
<feature type="disulfide bond" evidence="6">
    <location>
        <begin position="145"/>
        <end position="169"/>
    </location>
</feature>